<evidence type="ECO:0000259" key="19">
    <source>
        <dbReference type="PROSITE" id="PS50857"/>
    </source>
</evidence>
<dbReference type="GO" id="GO:0042773">
    <property type="term" value="P:ATP synthesis coupled electron transport"/>
    <property type="evidence" value="ECO:0007669"/>
    <property type="project" value="TreeGrafter"/>
</dbReference>
<keyword evidence="13 17" id="KW-0186">Copper</keyword>
<evidence type="ECO:0000256" key="2">
    <source>
        <dbReference type="ARBA" id="ARBA00007866"/>
    </source>
</evidence>
<dbReference type="NCBIfam" id="TIGR02866">
    <property type="entry name" value="CoxB"/>
    <property type="match status" value="1"/>
</dbReference>
<comment type="similarity">
    <text evidence="2 17">Belongs to the cytochrome c oxidase subunit 2 family.</text>
</comment>
<dbReference type="Pfam" id="PF02790">
    <property type="entry name" value="COX2_TM"/>
    <property type="match status" value="1"/>
</dbReference>
<dbReference type="SUPFAM" id="SSF81464">
    <property type="entry name" value="Cytochrome c oxidase subunit II-like, transmembrane region"/>
    <property type="match status" value="1"/>
</dbReference>
<dbReference type="Gene3D" id="1.10.287.90">
    <property type="match status" value="1"/>
</dbReference>
<evidence type="ECO:0000313" key="21">
    <source>
        <dbReference type="EMBL" id="ALK03380.1"/>
    </source>
</evidence>
<keyword evidence="15 17" id="KW-0472">Membrane</keyword>
<evidence type="ECO:0000256" key="16">
    <source>
        <dbReference type="ARBA" id="ARBA00049512"/>
    </source>
</evidence>
<comment type="subcellular location">
    <subcellularLocation>
        <location evidence="1 17">Mitochondrion inner membrane</location>
        <topology evidence="1 17">Multi-pass membrane protein</topology>
    </subcellularLocation>
</comment>
<evidence type="ECO:0000256" key="14">
    <source>
        <dbReference type="ARBA" id="ARBA00023128"/>
    </source>
</evidence>
<name>A0A0S1F5M9_9VEST</name>
<dbReference type="FunFam" id="1.10.287.90:FF:000001">
    <property type="entry name" value="Cytochrome c oxidase subunit 2"/>
    <property type="match status" value="1"/>
</dbReference>
<geneLocation type="mitochondrion" evidence="21"/>
<evidence type="ECO:0000256" key="5">
    <source>
        <dbReference type="ARBA" id="ARBA00022660"/>
    </source>
</evidence>
<evidence type="ECO:0000256" key="1">
    <source>
        <dbReference type="ARBA" id="ARBA00004448"/>
    </source>
</evidence>
<dbReference type="InterPro" id="IPR036257">
    <property type="entry name" value="Cyt_c_oxidase_su2_TM_sf"/>
</dbReference>
<dbReference type="CDD" id="cd13912">
    <property type="entry name" value="CcO_II_C"/>
    <property type="match status" value="1"/>
</dbReference>
<evidence type="ECO:0000256" key="11">
    <source>
        <dbReference type="ARBA" id="ARBA00022982"/>
    </source>
</evidence>
<dbReference type="GO" id="GO:0005743">
    <property type="term" value="C:mitochondrial inner membrane"/>
    <property type="evidence" value="ECO:0007669"/>
    <property type="project" value="UniProtKB-SubCell"/>
</dbReference>
<dbReference type="InterPro" id="IPR011759">
    <property type="entry name" value="Cyt_c_oxidase_su2_TM_dom"/>
</dbReference>
<dbReference type="InterPro" id="IPR014222">
    <property type="entry name" value="Cyt_c_oxidase_su2"/>
</dbReference>
<evidence type="ECO:0000256" key="17">
    <source>
        <dbReference type="RuleBase" id="RU000457"/>
    </source>
</evidence>
<dbReference type="Pfam" id="PF00116">
    <property type="entry name" value="COX2"/>
    <property type="match status" value="1"/>
</dbReference>
<comment type="function">
    <text evidence="17">Component of the cytochrome c oxidase, the last enzyme in the mitochondrial electron transport chain which drives oxidative phosphorylation. The respiratory chain contains 3 multisubunit complexes succinate dehydrogenase (complex II, CII), ubiquinol-cytochrome c oxidoreductase (cytochrome b-c1 complex, complex III, CIII) and cytochrome c oxidase (complex IV, CIV), that cooperate to transfer electrons derived from NADH and succinate to molecular oxygen, creating an electrochemical gradient over the inner membrane that drives transmembrane transport and the ATP synthase. Cytochrome c oxidase is the component of the respiratory chain that catalyzes the reduction of oxygen to water. Electrons originating from reduced cytochrome c in the intermembrane space (IMS) are transferred via the dinuclear copper A center (CU(A)) of subunit 2 and heme A of subunit 1 to the active site in subunit 1, a binuclear center (BNC) formed by heme A3 and copper B (CU(B)). The BNC reduces molecular oxygen to 2 water molecules using 4 electrons from cytochrome c in the IMS and 4 protons from the mitochondrial matrix.</text>
</comment>
<feature type="transmembrane region" description="Helical" evidence="18">
    <location>
        <begin position="27"/>
        <end position="51"/>
    </location>
</feature>
<evidence type="ECO:0000256" key="13">
    <source>
        <dbReference type="ARBA" id="ARBA00023008"/>
    </source>
</evidence>
<dbReference type="GO" id="GO:0005507">
    <property type="term" value="F:copper ion binding"/>
    <property type="evidence" value="ECO:0007669"/>
    <property type="project" value="InterPro"/>
</dbReference>
<accession>A0A0S1F5M9</accession>
<dbReference type="InterPro" id="IPR034210">
    <property type="entry name" value="CcO_II_C"/>
</dbReference>
<dbReference type="AlphaFoldDB" id="A0A0S1F5M9"/>
<dbReference type="InterPro" id="IPR002429">
    <property type="entry name" value="CcO_II-like_C"/>
</dbReference>
<dbReference type="PANTHER" id="PTHR22888">
    <property type="entry name" value="CYTOCHROME C OXIDASE, SUBUNIT II"/>
    <property type="match status" value="1"/>
</dbReference>
<evidence type="ECO:0000256" key="18">
    <source>
        <dbReference type="SAM" id="Phobius"/>
    </source>
</evidence>
<dbReference type="GO" id="GO:0004129">
    <property type="term" value="F:cytochrome-c oxidase activity"/>
    <property type="evidence" value="ECO:0007669"/>
    <property type="project" value="UniProtKB-EC"/>
</dbReference>
<dbReference type="PROSITE" id="PS50857">
    <property type="entry name" value="COX2_CUA"/>
    <property type="match status" value="1"/>
</dbReference>
<evidence type="ECO:0000256" key="15">
    <source>
        <dbReference type="ARBA" id="ARBA00023136"/>
    </source>
</evidence>
<dbReference type="PROSITE" id="PS00078">
    <property type="entry name" value="COX2"/>
    <property type="match status" value="1"/>
</dbReference>
<dbReference type="PROSITE" id="PS50999">
    <property type="entry name" value="COX2_TM"/>
    <property type="match status" value="1"/>
</dbReference>
<feature type="transmembrane region" description="Helical" evidence="18">
    <location>
        <begin position="63"/>
        <end position="85"/>
    </location>
</feature>
<keyword evidence="6 17" id="KW-0812">Transmembrane</keyword>
<evidence type="ECO:0000256" key="4">
    <source>
        <dbReference type="ARBA" id="ARBA00022448"/>
    </source>
</evidence>
<dbReference type="EMBL" id="KR297250">
    <property type="protein sequence ID" value="ALK03380.1"/>
    <property type="molecule type" value="Genomic_DNA"/>
</dbReference>
<dbReference type="PRINTS" id="PR01166">
    <property type="entry name" value="CYCOXIDASEII"/>
</dbReference>
<protein>
    <recommendedName>
        <fullName evidence="3 17">Cytochrome c oxidase subunit 2</fullName>
    </recommendedName>
</protein>
<reference evidence="21" key="1">
    <citation type="journal article" date="2016" name="Zool. Scr.">
        <title>Mitogenomics of Vetigastropoda: insights into the evolution of pallial symmetry.</title>
        <authorList>
            <person name="Uribe J.E."/>
            <person name="Kano Y."/>
            <person name="Templado J."/>
            <person name="Zardoya R."/>
        </authorList>
    </citation>
    <scope>NUCLEOTIDE SEQUENCE</scope>
</reference>
<keyword evidence="4 17" id="KW-0813">Transport</keyword>
<keyword evidence="12 18" id="KW-1133">Transmembrane helix</keyword>
<organism evidence="21">
    <name type="scientific">Lepetodrilus schrolli</name>
    <dbReference type="NCBI Taxonomy" id="205510"/>
    <lineage>
        <taxon>Eukaryota</taxon>
        <taxon>Metazoa</taxon>
        <taxon>Spiralia</taxon>
        <taxon>Lophotrochozoa</taxon>
        <taxon>Mollusca</taxon>
        <taxon>Gastropoda</taxon>
        <taxon>Vetigastropoda</taxon>
        <taxon>Lepetellida</taxon>
        <taxon>Lepetodriloidea</taxon>
        <taxon>Lepetodrilidae</taxon>
        <taxon>Lepetodrilus</taxon>
    </lineage>
</organism>
<proteinExistence type="inferred from homology"/>
<keyword evidence="9" id="KW-0460">Magnesium</keyword>
<sequence>MARWGQFGFNDAASPIMEELIYFHDHAMLILILITTLIVVISASLLINSYTSRYTREAQLIEIIWTVLPGIILIFLALPSLRLLYMLDESYDDSSLILKVTGHQWYWSYEYEELEENMVVKFDSYMLPTDTLESGQFRLLEVDNRIVIPAELPIKALISSDDVLHSWAIPSLGVKVDAIPGRLNQITFRANYPGVFYGQCSEICGVNHSFMPIVIEALENIGDFSDWYTKMTDTE</sequence>
<dbReference type="SUPFAM" id="SSF49503">
    <property type="entry name" value="Cupredoxins"/>
    <property type="match status" value="1"/>
</dbReference>
<evidence type="ECO:0000256" key="10">
    <source>
        <dbReference type="ARBA" id="ARBA00022967"/>
    </source>
</evidence>
<keyword evidence="11 17" id="KW-0249">Electron transport</keyword>
<feature type="domain" description="Cytochrome oxidase subunit II copper A binding" evidence="19">
    <location>
        <begin position="93"/>
        <end position="230"/>
    </location>
</feature>
<keyword evidence="8 17" id="KW-0999">Mitochondrion inner membrane</keyword>
<feature type="domain" description="Cytochrome oxidase subunit II transmembrane region profile" evidence="20">
    <location>
        <begin position="1"/>
        <end position="91"/>
    </location>
</feature>
<evidence type="ECO:0000256" key="8">
    <source>
        <dbReference type="ARBA" id="ARBA00022792"/>
    </source>
</evidence>
<keyword evidence="7 17" id="KW-0479">Metal-binding</keyword>
<gene>
    <name evidence="21" type="primary">COX2</name>
</gene>
<dbReference type="GO" id="GO:0016491">
    <property type="term" value="F:oxidoreductase activity"/>
    <property type="evidence" value="ECO:0007669"/>
    <property type="project" value="InterPro"/>
</dbReference>
<dbReference type="Gene3D" id="2.60.40.420">
    <property type="entry name" value="Cupredoxins - blue copper proteins"/>
    <property type="match status" value="1"/>
</dbReference>
<keyword evidence="5 17" id="KW-0679">Respiratory chain</keyword>
<dbReference type="PANTHER" id="PTHR22888:SF9">
    <property type="entry name" value="CYTOCHROME C OXIDASE SUBUNIT 2"/>
    <property type="match status" value="1"/>
</dbReference>
<dbReference type="InterPro" id="IPR001505">
    <property type="entry name" value="Copper_CuA"/>
</dbReference>
<evidence type="ECO:0000256" key="9">
    <source>
        <dbReference type="ARBA" id="ARBA00022842"/>
    </source>
</evidence>
<comment type="cofactor">
    <cofactor evidence="17">
        <name>Cu cation</name>
        <dbReference type="ChEBI" id="CHEBI:23378"/>
    </cofactor>
    <text evidence="17">Binds a copper A center.</text>
</comment>
<evidence type="ECO:0000259" key="20">
    <source>
        <dbReference type="PROSITE" id="PS50999"/>
    </source>
</evidence>
<evidence type="ECO:0000256" key="3">
    <source>
        <dbReference type="ARBA" id="ARBA00015946"/>
    </source>
</evidence>
<comment type="catalytic activity">
    <reaction evidence="16">
        <text>4 Fe(II)-[cytochrome c] + O2 + 8 H(+)(in) = 4 Fe(III)-[cytochrome c] + 2 H2O + 4 H(+)(out)</text>
        <dbReference type="Rhea" id="RHEA:11436"/>
        <dbReference type="Rhea" id="RHEA-COMP:10350"/>
        <dbReference type="Rhea" id="RHEA-COMP:14399"/>
        <dbReference type="ChEBI" id="CHEBI:15377"/>
        <dbReference type="ChEBI" id="CHEBI:15378"/>
        <dbReference type="ChEBI" id="CHEBI:15379"/>
        <dbReference type="ChEBI" id="CHEBI:29033"/>
        <dbReference type="ChEBI" id="CHEBI:29034"/>
        <dbReference type="EC" id="7.1.1.9"/>
    </reaction>
    <physiologicalReaction direction="left-to-right" evidence="16">
        <dbReference type="Rhea" id="RHEA:11437"/>
    </physiologicalReaction>
</comment>
<evidence type="ECO:0000256" key="12">
    <source>
        <dbReference type="ARBA" id="ARBA00022989"/>
    </source>
</evidence>
<keyword evidence="10" id="KW-1278">Translocase</keyword>
<evidence type="ECO:0000256" key="7">
    <source>
        <dbReference type="ARBA" id="ARBA00022723"/>
    </source>
</evidence>
<dbReference type="FunFam" id="2.60.40.420:FF:000001">
    <property type="entry name" value="Cytochrome c oxidase subunit 2"/>
    <property type="match status" value="1"/>
</dbReference>
<dbReference type="InterPro" id="IPR008972">
    <property type="entry name" value="Cupredoxin"/>
</dbReference>
<keyword evidence="14 17" id="KW-0496">Mitochondrion</keyword>
<dbReference type="InterPro" id="IPR045187">
    <property type="entry name" value="CcO_II"/>
</dbReference>
<evidence type="ECO:0000256" key="6">
    <source>
        <dbReference type="ARBA" id="ARBA00022692"/>
    </source>
</evidence>